<dbReference type="InterPro" id="IPR001647">
    <property type="entry name" value="HTH_TetR"/>
</dbReference>
<dbReference type="SUPFAM" id="SSF46689">
    <property type="entry name" value="Homeodomain-like"/>
    <property type="match status" value="1"/>
</dbReference>
<keyword evidence="2 4" id="KW-0238">DNA-binding</keyword>
<evidence type="ECO:0000256" key="2">
    <source>
        <dbReference type="ARBA" id="ARBA00023125"/>
    </source>
</evidence>
<evidence type="ECO:0000256" key="4">
    <source>
        <dbReference type="PROSITE-ProRule" id="PRU00335"/>
    </source>
</evidence>
<accession>A0A542EFB2</accession>
<dbReference type="PANTHER" id="PTHR30055:SF234">
    <property type="entry name" value="HTH-TYPE TRANSCRIPTIONAL REGULATOR BETI"/>
    <property type="match status" value="1"/>
</dbReference>
<proteinExistence type="predicted"/>
<dbReference type="RefSeq" id="WP_170221767.1">
    <property type="nucleotide sequence ID" value="NZ_BAABCI010000002.1"/>
</dbReference>
<protein>
    <submittedName>
        <fullName evidence="7">TetR family transcriptional regulator</fullName>
    </submittedName>
</protein>
<comment type="caution">
    <text evidence="7">The sequence shown here is derived from an EMBL/GenBank/DDBJ whole genome shotgun (WGS) entry which is preliminary data.</text>
</comment>
<feature type="DNA-binding region" description="H-T-H motif" evidence="4">
    <location>
        <begin position="47"/>
        <end position="66"/>
    </location>
</feature>
<evidence type="ECO:0000313" key="8">
    <source>
        <dbReference type="Proteomes" id="UP000320806"/>
    </source>
</evidence>
<name>A0A542EFB2_9MICO</name>
<evidence type="ECO:0000256" key="3">
    <source>
        <dbReference type="ARBA" id="ARBA00023163"/>
    </source>
</evidence>
<evidence type="ECO:0000256" key="5">
    <source>
        <dbReference type="SAM" id="MobiDB-lite"/>
    </source>
</evidence>
<evidence type="ECO:0000313" key="7">
    <source>
        <dbReference type="EMBL" id="TQJ14018.1"/>
    </source>
</evidence>
<dbReference type="Gene3D" id="1.10.357.10">
    <property type="entry name" value="Tetracycline Repressor, domain 2"/>
    <property type="match status" value="1"/>
</dbReference>
<dbReference type="GO" id="GO:0000976">
    <property type="term" value="F:transcription cis-regulatory region binding"/>
    <property type="evidence" value="ECO:0007669"/>
    <property type="project" value="TreeGrafter"/>
</dbReference>
<feature type="domain" description="HTH tetR-type" evidence="6">
    <location>
        <begin position="24"/>
        <end position="84"/>
    </location>
</feature>
<dbReference type="InterPro" id="IPR050109">
    <property type="entry name" value="HTH-type_TetR-like_transc_reg"/>
</dbReference>
<dbReference type="GO" id="GO:0003700">
    <property type="term" value="F:DNA-binding transcription factor activity"/>
    <property type="evidence" value="ECO:0007669"/>
    <property type="project" value="TreeGrafter"/>
</dbReference>
<dbReference type="PROSITE" id="PS50977">
    <property type="entry name" value="HTH_TETR_2"/>
    <property type="match status" value="1"/>
</dbReference>
<evidence type="ECO:0000259" key="6">
    <source>
        <dbReference type="PROSITE" id="PS50977"/>
    </source>
</evidence>
<keyword evidence="8" id="KW-1185">Reference proteome</keyword>
<dbReference type="AlphaFoldDB" id="A0A542EFB2"/>
<sequence length="211" mass="22781">MTSTTQAPHRSNPVPGGRREAAKSRKRAAILVAAQAQLAEHGYDRMTVAHVAQDAGIAIGTLFTYAATKAELLMMVTADRWSDFVPLTIQSAPPGDPVRALRHLLAPFVDIALREPATTVAVARELLFGQPGPHRQAVLSLVADLEAAMARLLAEAGSTRAAEAATMLFAGVLFEANRARDRRIIRADDMDERVERLIEACLPRNESSTHA</sequence>
<dbReference type="InterPro" id="IPR009057">
    <property type="entry name" value="Homeodomain-like_sf"/>
</dbReference>
<keyword evidence="3" id="KW-0804">Transcription</keyword>
<evidence type="ECO:0000256" key="1">
    <source>
        <dbReference type="ARBA" id="ARBA00023015"/>
    </source>
</evidence>
<dbReference type="PRINTS" id="PR00455">
    <property type="entry name" value="HTHTETR"/>
</dbReference>
<reference evidence="7 8" key="1">
    <citation type="submission" date="2019-06" db="EMBL/GenBank/DDBJ databases">
        <title>Sequencing the genomes of 1000 actinobacteria strains.</title>
        <authorList>
            <person name="Klenk H.-P."/>
        </authorList>
    </citation>
    <scope>NUCLEOTIDE SEQUENCE [LARGE SCALE GENOMIC DNA]</scope>
    <source>
        <strain evidence="7 8">DSM 19828</strain>
    </source>
</reference>
<dbReference type="EMBL" id="VFMO01000001">
    <property type="protein sequence ID" value="TQJ14018.1"/>
    <property type="molecule type" value="Genomic_DNA"/>
</dbReference>
<dbReference type="Pfam" id="PF00440">
    <property type="entry name" value="TetR_N"/>
    <property type="match status" value="1"/>
</dbReference>
<dbReference type="PANTHER" id="PTHR30055">
    <property type="entry name" value="HTH-TYPE TRANSCRIPTIONAL REGULATOR RUTR"/>
    <property type="match status" value="1"/>
</dbReference>
<gene>
    <name evidence="7" type="ORF">FB459_1461</name>
</gene>
<keyword evidence="1" id="KW-0805">Transcription regulation</keyword>
<organism evidence="7 8">
    <name type="scientific">Yimella lutea</name>
    <dbReference type="NCBI Taxonomy" id="587872"/>
    <lineage>
        <taxon>Bacteria</taxon>
        <taxon>Bacillati</taxon>
        <taxon>Actinomycetota</taxon>
        <taxon>Actinomycetes</taxon>
        <taxon>Micrococcales</taxon>
        <taxon>Dermacoccaceae</taxon>
        <taxon>Yimella</taxon>
    </lineage>
</organism>
<dbReference type="Proteomes" id="UP000320806">
    <property type="component" value="Unassembled WGS sequence"/>
</dbReference>
<feature type="region of interest" description="Disordered" evidence="5">
    <location>
        <begin position="1"/>
        <end position="21"/>
    </location>
</feature>